<keyword evidence="1" id="KW-0808">Transferase</keyword>
<keyword evidence="7" id="KW-1185">Reference proteome</keyword>
<evidence type="ECO:0000313" key="6">
    <source>
        <dbReference type="EMBL" id="KAL3785940.1"/>
    </source>
</evidence>
<evidence type="ECO:0000256" key="3">
    <source>
        <dbReference type="ARBA" id="ARBA00023277"/>
    </source>
</evidence>
<feature type="region of interest" description="Disordered" evidence="4">
    <location>
        <begin position="91"/>
        <end position="180"/>
    </location>
</feature>
<dbReference type="Gene3D" id="3.40.50.11350">
    <property type="match status" value="1"/>
</dbReference>
<dbReference type="Proteomes" id="UP001530400">
    <property type="component" value="Unassembled WGS sequence"/>
</dbReference>
<keyword evidence="5" id="KW-0812">Transmembrane</keyword>
<dbReference type="EMBL" id="JALLPJ020000671">
    <property type="protein sequence ID" value="KAL3785940.1"/>
    <property type="molecule type" value="Genomic_DNA"/>
</dbReference>
<evidence type="ECO:0000256" key="5">
    <source>
        <dbReference type="SAM" id="Phobius"/>
    </source>
</evidence>
<keyword evidence="5" id="KW-0472">Membrane</keyword>
<keyword evidence="3" id="KW-0119">Carbohydrate metabolism</keyword>
<feature type="transmembrane region" description="Helical" evidence="5">
    <location>
        <begin position="26"/>
        <end position="45"/>
    </location>
</feature>
<dbReference type="PANTHER" id="PTHR31469:SF8">
    <property type="entry name" value="OS07G0641000 PROTEIN"/>
    <property type="match status" value="1"/>
</dbReference>
<dbReference type="GO" id="GO:0006004">
    <property type="term" value="P:fucose metabolic process"/>
    <property type="evidence" value="ECO:0007669"/>
    <property type="project" value="UniProtKB-KW"/>
</dbReference>
<accession>A0ABD3PHI7</accession>
<organism evidence="6 7">
    <name type="scientific">Cyclotella atomus</name>
    <dbReference type="NCBI Taxonomy" id="382360"/>
    <lineage>
        <taxon>Eukaryota</taxon>
        <taxon>Sar</taxon>
        <taxon>Stramenopiles</taxon>
        <taxon>Ochrophyta</taxon>
        <taxon>Bacillariophyta</taxon>
        <taxon>Coscinodiscophyceae</taxon>
        <taxon>Thalassiosirophycidae</taxon>
        <taxon>Stephanodiscales</taxon>
        <taxon>Stephanodiscaceae</taxon>
        <taxon>Cyclotella</taxon>
    </lineage>
</organism>
<name>A0ABD3PHI7_9STRA</name>
<comment type="caution">
    <text evidence="6">The sequence shown here is derived from an EMBL/GenBank/DDBJ whole genome shotgun (WGS) entry which is preliminary data.</text>
</comment>
<evidence type="ECO:0008006" key="8">
    <source>
        <dbReference type="Google" id="ProtNLM"/>
    </source>
</evidence>
<dbReference type="PANTHER" id="PTHR31469">
    <property type="entry name" value="OS07G0633600 PROTEIN"/>
    <property type="match status" value="1"/>
</dbReference>
<protein>
    <recommendedName>
        <fullName evidence="8">O-fucosyltransferase family protein</fullName>
    </recommendedName>
</protein>
<keyword evidence="5" id="KW-1133">Transmembrane helix</keyword>
<proteinExistence type="predicted"/>
<evidence type="ECO:0000256" key="1">
    <source>
        <dbReference type="ARBA" id="ARBA00022679"/>
    </source>
</evidence>
<dbReference type="InterPro" id="IPR019378">
    <property type="entry name" value="GDP-Fuc_O-FucTrfase"/>
</dbReference>
<dbReference type="Gene3D" id="3.40.50.11340">
    <property type="match status" value="1"/>
</dbReference>
<dbReference type="FunFam" id="3.40.50.11350:FF:000014">
    <property type="entry name" value="Uncharacterized protein"/>
    <property type="match status" value="1"/>
</dbReference>
<feature type="compositionally biased region" description="Low complexity" evidence="4">
    <location>
        <begin position="140"/>
        <end position="172"/>
    </location>
</feature>
<dbReference type="CDD" id="cd11296">
    <property type="entry name" value="O-FucT_like"/>
    <property type="match status" value="2"/>
</dbReference>
<sequence>MQAISDKPTQNLTSQEQCQIRRRSDFFLLFIGICILALAIGHIWLHNPHYNAHHELKTEGGVHGSLEGFVTDGGRRRGKANKVKETVGLNDNARQEVEMTSDEKVKANEGGADRTGNTASDAKPVIKEVAQVDRVSNENTAAAPTSKPSSSPATSPPTQSTENNSNETSSSNQHKIINPSDSIHPVAHLSCKDHGGPSDAKIIDEMIFWSDIPSDASYVSPMYEEGHEKYLTFEPDHGGWNNIRMAMETALVLSHAMGRTLVLPPEQGMYLIDKKNEGQKSKFSFNDFFHLDAIAIEHKGFKVITTEEFLRREAITGGLKDKMSNEVKFPDGNRTDWNGRSTDPLFNYLRSVANTPTWDPWECAVAIPASKEQSSIDELNTTLKAIMDGSYGKPKPTLEEFNGNPTPVDAPLGDRMREMLADRPGLCIYDKPLQEEKLIHLKVHGGVRLLTHFYAFIFFADWKQDLWSKREHLIHSCVYFPMTQYNNFHLNNCTLGFVRDHLRYVDEIVCAAARVVEAVRDHARKNKKHKPSMEEGIFDAMHVRRGDFQYTPTRLPADQLYDLSKNEFTEGATLYVATDEGNKTFFEPFKDKYDVVFLDDFMHVIPDINTNYYGMIDQLVSYKSRVFYGTWWSTLSGYVNRMRGYYITKHKLEGWEDGTMQSWYFTPEERRLQMRSYIPVRKPIYCKEFAVAWRDIDKGIDSITQ</sequence>
<dbReference type="Pfam" id="PF10250">
    <property type="entry name" value="O-FucT"/>
    <property type="match status" value="1"/>
</dbReference>
<reference evidence="6 7" key="1">
    <citation type="submission" date="2024-10" db="EMBL/GenBank/DDBJ databases">
        <title>Updated reference genomes for cyclostephanoid diatoms.</title>
        <authorList>
            <person name="Roberts W.R."/>
            <person name="Alverson A.J."/>
        </authorList>
    </citation>
    <scope>NUCLEOTIDE SEQUENCE [LARGE SCALE GENOMIC DNA]</scope>
    <source>
        <strain evidence="6 7">AJA010-31</strain>
    </source>
</reference>
<evidence type="ECO:0000256" key="2">
    <source>
        <dbReference type="ARBA" id="ARBA00023253"/>
    </source>
</evidence>
<keyword evidence="2" id="KW-0294">Fucose metabolism</keyword>
<feature type="compositionally biased region" description="Basic and acidic residues" evidence="4">
    <location>
        <begin position="93"/>
        <end position="107"/>
    </location>
</feature>
<evidence type="ECO:0000313" key="7">
    <source>
        <dbReference type="Proteomes" id="UP001530400"/>
    </source>
</evidence>
<dbReference type="AlphaFoldDB" id="A0ABD3PHI7"/>
<gene>
    <name evidence="6" type="ORF">ACHAWO_001446</name>
</gene>
<evidence type="ECO:0000256" key="4">
    <source>
        <dbReference type="SAM" id="MobiDB-lite"/>
    </source>
</evidence>
<dbReference type="GO" id="GO:0016740">
    <property type="term" value="F:transferase activity"/>
    <property type="evidence" value="ECO:0007669"/>
    <property type="project" value="UniProtKB-KW"/>
</dbReference>